<dbReference type="HAMAP" id="MF_00112">
    <property type="entry name" value="GGGP_HepGP_synthase"/>
    <property type="match status" value="1"/>
</dbReference>
<evidence type="ECO:0000256" key="6">
    <source>
        <dbReference type="ARBA" id="ARBA00023209"/>
    </source>
</evidence>
<keyword evidence="2 10" id="KW-0808">Transferase</keyword>
<dbReference type="NCBIfam" id="NF003199">
    <property type="entry name" value="PRK04169.1-3"/>
    <property type="match status" value="1"/>
</dbReference>
<dbReference type="AlphaFoldDB" id="A0A329LSS6"/>
<dbReference type="CDD" id="cd02812">
    <property type="entry name" value="PcrB_like"/>
    <property type="match status" value="1"/>
</dbReference>
<evidence type="ECO:0000256" key="2">
    <source>
        <dbReference type="ARBA" id="ARBA00022679"/>
    </source>
</evidence>
<dbReference type="InterPro" id="IPR039074">
    <property type="entry name" value="GGGP/HepGP_synthase_I"/>
</dbReference>
<feature type="binding site" evidence="10">
    <location>
        <position position="15"/>
    </location>
    <ligand>
        <name>Mg(2+)</name>
        <dbReference type="ChEBI" id="CHEBI:18420"/>
    </ligand>
</feature>
<keyword evidence="6 10" id="KW-0594">Phospholipid biosynthesis</keyword>
<organism evidence="11 12">
    <name type="scientific">Paenibacillus contaminans</name>
    <dbReference type="NCBI Taxonomy" id="450362"/>
    <lineage>
        <taxon>Bacteria</taxon>
        <taxon>Bacillati</taxon>
        <taxon>Bacillota</taxon>
        <taxon>Bacilli</taxon>
        <taxon>Bacillales</taxon>
        <taxon>Paenibacillaceae</taxon>
        <taxon>Paenibacillus</taxon>
    </lineage>
</organism>
<proteinExistence type="inferred from homology"/>
<dbReference type="NCBIfam" id="NF003197">
    <property type="entry name" value="PRK04169.1-1"/>
    <property type="match status" value="1"/>
</dbReference>
<evidence type="ECO:0000256" key="5">
    <source>
        <dbReference type="ARBA" id="ARBA00023098"/>
    </source>
</evidence>
<comment type="similarity">
    <text evidence="10">Belongs to the GGGP/HepGP synthase family. Group I subfamily.</text>
</comment>
<comment type="catalytic activity">
    <reaction evidence="8 10">
        <text>sn-glycerol 1-phosphate + all-trans-heptaprenyl diphosphate = 3-heptaprenyl-sn-glycero-1-phosphate + diphosphate</text>
        <dbReference type="Rhea" id="RHEA:33495"/>
        <dbReference type="ChEBI" id="CHEBI:33019"/>
        <dbReference type="ChEBI" id="CHEBI:57685"/>
        <dbReference type="ChEBI" id="CHEBI:58206"/>
        <dbReference type="ChEBI" id="CHEBI:64781"/>
        <dbReference type="EC" id="2.5.1.n9"/>
    </reaction>
</comment>
<comment type="cofactor">
    <cofactor evidence="10">
        <name>Mg(2+)</name>
        <dbReference type="ChEBI" id="CHEBI:18420"/>
    </cofactor>
</comment>
<dbReference type="Pfam" id="PF01884">
    <property type="entry name" value="PcrB"/>
    <property type="match status" value="1"/>
</dbReference>
<evidence type="ECO:0000256" key="8">
    <source>
        <dbReference type="ARBA" id="ARBA00048318"/>
    </source>
</evidence>
<dbReference type="RefSeq" id="WP_113036142.1">
    <property type="nucleotide sequence ID" value="NZ_QMFB01000041.1"/>
</dbReference>
<dbReference type="UniPathway" id="UPA00940"/>
<feature type="binding site" evidence="10">
    <location>
        <position position="190"/>
    </location>
    <ligand>
        <name>sn-glycerol 1-phosphate</name>
        <dbReference type="ChEBI" id="CHEBI:57685"/>
    </ligand>
</feature>
<dbReference type="EMBL" id="QMFB01000041">
    <property type="protein sequence ID" value="RAV10824.1"/>
    <property type="molecule type" value="Genomic_DNA"/>
</dbReference>
<dbReference type="GO" id="GO:0000287">
    <property type="term" value="F:magnesium ion binding"/>
    <property type="evidence" value="ECO:0007669"/>
    <property type="project" value="UniProtKB-UniRule"/>
</dbReference>
<dbReference type="PANTHER" id="PTHR40029:SF2">
    <property type="entry name" value="HEPTAPRENYLGLYCERYL PHOSPHATE SYNTHASE"/>
    <property type="match status" value="1"/>
</dbReference>
<keyword evidence="12" id="KW-1185">Reference proteome</keyword>
<dbReference type="Gene3D" id="3.20.20.390">
    <property type="entry name" value="FMN-linked oxidoreductases"/>
    <property type="match status" value="1"/>
</dbReference>
<dbReference type="PANTHER" id="PTHR40029">
    <property type="match status" value="1"/>
</dbReference>
<comment type="pathway">
    <text evidence="10">Membrane lipid metabolism; glycerophospholipid metabolism.</text>
</comment>
<keyword evidence="1 10" id="KW-0444">Lipid biosynthesis</keyword>
<evidence type="ECO:0000256" key="3">
    <source>
        <dbReference type="ARBA" id="ARBA00022723"/>
    </source>
</evidence>
<dbReference type="NCBIfam" id="TIGR01768">
    <property type="entry name" value="GGGP-family"/>
    <property type="match status" value="1"/>
</dbReference>
<feature type="binding site" evidence="10">
    <location>
        <position position="41"/>
    </location>
    <ligand>
        <name>Mg(2+)</name>
        <dbReference type="ChEBI" id="CHEBI:18420"/>
    </ligand>
</feature>
<sequence length="229" mass="25287">MPIDISGWKHIFKIDPDRYLSDEHLDLLCESGTDAVMVGGSSGVTFDNTVDLLSRVRRYEVPCLLEISESDAIVPGFDAYFVPVVLNTEDGQWITGQQQQAVREFGATMDWDLIVPEAYVILNKHSTAAKVTGATEVRDEKDLIAYARLADRLFRLPILYLEYSGTFGNMELVRKASAVLQQARLFYGGGIDGPDRAREAAEAAHTVIVGNVIYDDIDKALSTVRAVKG</sequence>
<feature type="binding site" evidence="10">
    <location>
        <begin position="210"/>
        <end position="211"/>
    </location>
    <ligand>
        <name>sn-glycerol 1-phosphate</name>
        <dbReference type="ChEBI" id="CHEBI:57685"/>
    </ligand>
</feature>
<comment type="caution">
    <text evidence="11">The sequence shown here is derived from an EMBL/GenBank/DDBJ whole genome shotgun (WGS) entry which is preliminary data.</text>
</comment>
<evidence type="ECO:0000256" key="1">
    <source>
        <dbReference type="ARBA" id="ARBA00022516"/>
    </source>
</evidence>
<evidence type="ECO:0000313" key="12">
    <source>
        <dbReference type="Proteomes" id="UP000250369"/>
    </source>
</evidence>
<name>A0A329LSS6_9BACL</name>
<evidence type="ECO:0000256" key="4">
    <source>
        <dbReference type="ARBA" id="ARBA00022842"/>
    </source>
</evidence>
<comment type="subunit">
    <text evidence="10">Homodimer.</text>
</comment>
<dbReference type="Proteomes" id="UP000250369">
    <property type="component" value="Unassembled WGS sequence"/>
</dbReference>
<feature type="binding site" evidence="10">
    <location>
        <position position="13"/>
    </location>
    <ligand>
        <name>sn-glycerol 1-phosphate</name>
        <dbReference type="ChEBI" id="CHEBI:57685"/>
    </ligand>
</feature>
<gene>
    <name evidence="10" type="primary">pcrB</name>
    <name evidence="11" type="ORF">DQG23_37385</name>
</gene>
<reference evidence="11 12" key="1">
    <citation type="journal article" date="2009" name="Int. J. Syst. Evol. Microbiol.">
        <title>Paenibacillus contaminans sp. nov., isolated from a contaminated laboratory plate.</title>
        <authorList>
            <person name="Chou J.H."/>
            <person name="Lee J.H."/>
            <person name="Lin M.C."/>
            <person name="Chang P.S."/>
            <person name="Arun A.B."/>
            <person name="Young C.C."/>
            <person name="Chen W.M."/>
        </authorList>
    </citation>
    <scope>NUCLEOTIDE SEQUENCE [LARGE SCALE GENOMIC DNA]</scope>
    <source>
        <strain evidence="11 12">CKOBP-6</strain>
    </source>
</reference>
<dbReference type="SUPFAM" id="SSF51395">
    <property type="entry name" value="FMN-linked oxidoreductases"/>
    <property type="match status" value="1"/>
</dbReference>
<dbReference type="InterPro" id="IPR008205">
    <property type="entry name" value="GGGP_HepGP_synthase"/>
</dbReference>
<dbReference type="GO" id="GO:0120536">
    <property type="term" value="F:heptaprenylglyceryl phosphate synthase activity"/>
    <property type="evidence" value="ECO:0007669"/>
    <property type="project" value="RHEA"/>
</dbReference>
<keyword evidence="7 10" id="KW-1208">Phospholipid metabolism</keyword>
<protein>
    <recommendedName>
        <fullName evidence="9 10">Heptaprenylglyceryl phosphate synthase</fullName>
        <shortName evidence="10">HepGP synthase</shortName>
        <ecNumber evidence="9 10">2.5.1.n9</ecNumber>
    </recommendedName>
    <alternativeName>
        <fullName evidence="10">Glycerol-1-phosphate heptaprenyltransferase</fullName>
    </alternativeName>
</protein>
<keyword evidence="4 10" id="KW-0460">Magnesium</keyword>
<evidence type="ECO:0000256" key="9">
    <source>
        <dbReference type="ARBA" id="ARBA00066888"/>
    </source>
</evidence>
<dbReference type="InterPro" id="IPR038597">
    <property type="entry name" value="GGGP/HepGP_synthase_sf"/>
</dbReference>
<dbReference type="GO" id="GO:0046474">
    <property type="term" value="P:glycerophospholipid biosynthetic process"/>
    <property type="evidence" value="ECO:0007669"/>
    <property type="project" value="UniProtKB-UniRule"/>
</dbReference>
<comment type="function">
    <text evidence="10">Prenyltransferase that catalyzes in vivo the transfer of the heptaprenyl moiety of heptaprenyl pyrophosphate (HepPP; 35 carbon atoms) to the C3 hydroxyl of sn-glycerol-1-phosphate (G1P), producing heptaprenylglyceryl phosphate (HepGP). This reaction is an ether-bond-formation step in the biosynthesis of archaea-type G1P-based membrane lipids found in Bacillales.</text>
</comment>
<keyword evidence="5 10" id="KW-0443">Lipid metabolism</keyword>
<dbReference type="EC" id="2.5.1.n9" evidence="9 10"/>
<evidence type="ECO:0000256" key="7">
    <source>
        <dbReference type="ARBA" id="ARBA00023264"/>
    </source>
</evidence>
<keyword evidence="3 10" id="KW-0479">Metal-binding</keyword>
<feature type="binding site" evidence="10">
    <location>
        <begin position="160"/>
        <end position="165"/>
    </location>
    <ligand>
        <name>sn-glycerol 1-phosphate</name>
        <dbReference type="ChEBI" id="CHEBI:57685"/>
    </ligand>
</feature>
<comment type="caution">
    <text evidence="10">Lacks conserved residue(s) required for the propagation of feature annotation.</text>
</comment>
<evidence type="ECO:0000256" key="10">
    <source>
        <dbReference type="HAMAP-Rule" id="MF_00112"/>
    </source>
</evidence>
<evidence type="ECO:0000313" key="11">
    <source>
        <dbReference type="EMBL" id="RAV10824.1"/>
    </source>
</evidence>
<dbReference type="FunFam" id="3.20.20.390:FF:000001">
    <property type="entry name" value="Heptaprenylglyceryl phosphate synthase"/>
    <property type="match status" value="1"/>
</dbReference>
<accession>A0A329LSS6</accession>
<dbReference type="OrthoDB" id="2381757at2"/>